<accession>I0AFP5</accession>
<evidence type="ECO:0000259" key="2">
    <source>
        <dbReference type="Pfam" id="PF06056"/>
    </source>
</evidence>
<dbReference type="EMBL" id="CP003418">
    <property type="protein sequence ID" value="AFH47802.1"/>
    <property type="molecule type" value="Genomic_DNA"/>
</dbReference>
<evidence type="ECO:0000313" key="3">
    <source>
        <dbReference type="EMBL" id="AFH47802.1"/>
    </source>
</evidence>
<dbReference type="eggNOG" id="ENOG502ZPYQ">
    <property type="taxonomic scope" value="Bacteria"/>
</dbReference>
<dbReference type="Proteomes" id="UP000007394">
    <property type="component" value="Chromosome"/>
</dbReference>
<dbReference type="OrthoDB" id="1068999at2"/>
<dbReference type="Pfam" id="PF06056">
    <property type="entry name" value="Terminase_5"/>
    <property type="match status" value="1"/>
</dbReference>
<keyword evidence="1" id="KW-0175">Coiled coil</keyword>
<reference evidence="3 4" key="1">
    <citation type="journal article" date="2012" name="Front. Microbiol.">
        <title>Complete genome of Ignavibacterium album, a metabolically versatile, flagellated, facultative anaerobe from the phylum Chlorobi.</title>
        <authorList>
            <person name="Liu Z."/>
            <person name="Frigaard N.-U."/>
            <person name="Vogl K."/>
            <person name="Iino T."/>
            <person name="Ohkuma M."/>
            <person name="Overmann J."/>
            <person name="Bryant D.A."/>
        </authorList>
    </citation>
    <scope>NUCLEOTIDE SEQUENCE [LARGE SCALE GENOMIC DNA]</scope>
    <source>
        <strain evidence="4">DSM 19864 / JCM 16511 / NBRC 101810 / Mat9-16</strain>
    </source>
</reference>
<evidence type="ECO:0000256" key="1">
    <source>
        <dbReference type="SAM" id="Coils"/>
    </source>
</evidence>
<name>I0AFP5_IGNAJ</name>
<dbReference type="RefSeq" id="WP_014558962.1">
    <property type="nucleotide sequence ID" value="NC_017464.1"/>
</dbReference>
<protein>
    <recommendedName>
        <fullName evidence="2">Terminase ATPase subunit N-terminal domain-containing protein</fullName>
    </recommendedName>
</protein>
<sequence length="128" mass="14652">MKNAALYEEAKRLYVIEGFSIDAIVELLKNKVARKTLYNWKTANNWDEQRKIYQQENEDLQKEIRDIARIAIKEAKANPTPHNIYAVVKALSALKLMQGIDVSDDEGEEKVKAASPETIKFVEELLGM</sequence>
<feature type="coiled-coil region" evidence="1">
    <location>
        <begin position="43"/>
        <end position="70"/>
    </location>
</feature>
<dbReference type="KEGG" id="ial:IALB_0088"/>
<gene>
    <name evidence="3" type="ordered locus">IALB_0088</name>
</gene>
<proteinExistence type="predicted"/>
<organism evidence="3 4">
    <name type="scientific">Ignavibacterium album (strain DSM 19864 / JCM 16511 / NBRC 101810 / Mat9-16)</name>
    <dbReference type="NCBI Taxonomy" id="945713"/>
    <lineage>
        <taxon>Bacteria</taxon>
        <taxon>Pseudomonadati</taxon>
        <taxon>Ignavibacteriota</taxon>
        <taxon>Ignavibacteria</taxon>
        <taxon>Ignavibacteriales</taxon>
        <taxon>Ignavibacteriaceae</taxon>
        <taxon>Ignavibacterium</taxon>
    </lineage>
</organism>
<keyword evidence="4" id="KW-1185">Reference proteome</keyword>
<dbReference type="InterPro" id="IPR010332">
    <property type="entry name" value="ATPase_terminase-su_N"/>
</dbReference>
<dbReference type="HOGENOM" id="CLU_1956634_0_0_10"/>
<feature type="domain" description="Terminase ATPase subunit N-terminal" evidence="2">
    <location>
        <begin position="9"/>
        <end position="55"/>
    </location>
</feature>
<dbReference type="AlphaFoldDB" id="I0AFP5"/>
<dbReference type="STRING" id="945713.IALB_0088"/>
<evidence type="ECO:0000313" key="4">
    <source>
        <dbReference type="Proteomes" id="UP000007394"/>
    </source>
</evidence>